<dbReference type="Pfam" id="PF01553">
    <property type="entry name" value="Acyltransferase"/>
    <property type="match status" value="1"/>
</dbReference>
<dbReference type="SUPFAM" id="SSF69593">
    <property type="entry name" value="Glycerol-3-phosphate (1)-acyltransferase"/>
    <property type="match status" value="1"/>
</dbReference>
<dbReference type="AlphaFoldDB" id="A0A1G2BQ43"/>
<evidence type="ECO:0000259" key="1">
    <source>
        <dbReference type="Pfam" id="PF01553"/>
    </source>
</evidence>
<dbReference type="InterPro" id="IPR002123">
    <property type="entry name" value="Plipid/glycerol_acylTrfase"/>
</dbReference>
<comment type="caution">
    <text evidence="2">The sequence shown here is derived from an EMBL/GenBank/DDBJ whole genome shotgun (WGS) entry which is preliminary data.</text>
</comment>
<evidence type="ECO:0000313" key="3">
    <source>
        <dbReference type="Proteomes" id="UP000178109"/>
    </source>
</evidence>
<dbReference type="EMBL" id="MHKO01000049">
    <property type="protein sequence ID" value="OGY91305.1"/>
    <property type="molecule type" value="Genomic_DNA"/>
</dbReference>
<organism evidence="2 3">
    <name type="scientific">Candidatus Komeilibacteria bacterium RIFCSPLOWO2_02_FULL_48_11</name>
    <dbReference type="NCBI Taxonomy" id="1798553"/>
    <lineage>
        <taxon>Bacteria</taxon>
        <taxon>Candidatus Komeiliibacteriota</taxon>
    </lineage>
</organism>
<gene>
    <name evidence="2" type="ORF">A3H70_03140</name>
</gene>
<sequence>MINMHYTACSLLKITFKSLLTFFAREEREDTMPNTEPKLYKLQKKDLVACILRVFAKLVLFSFHRITMEGLEHLPKEGPALLLPKHCTYGRDVALEAIALHRATGRYANFLMRAIASRFYEWAGGIKIARPKDVRRVPGARALNRASFEYIRWLYLQGEVLVAHPEGTRNPYDMGALKMGVIKHLMDVENEAGRCIPLVPIGIRYRGYWVPFSRIEVKIGEPVYADDFENIKHLLSYLREQISQLSGWVI</sequence>
<evidence type="ECO:0000313" key="2">
    <source>
        <dbReference type="EMBL" id="OGY91305.1"/>
    </source>
</evidence>
<proteinExistence type="predicted"/>
<feature type="domain" description="Phospholipid/glycerol acyltransferase" evidence="1">
    <location>
        <begin position="65"/>
        <end position="203"/>
    </location>
</feature>
<protein>
    <recommendedName>
        <fullName evidence="1">Phospholipid/glycerol acyltransferase domain-containing protein</fullName>
    </recommendedName>
</protein>
<reference evidence="2 3" key="1">
    <citation type="journal article" date="2016" name="Nat. Commun.">
        <title>Thousands of microbial genomes shed light on interconnected biogeochemical processes in an aquifer system.</title>
        <authorList>
            <person name="Anantharaman K."/>
            <person name="Brown C.T."/>
            <person name="Hug L.A."/>
            <person name="Sharon I."/>
            <person name="Castelle C.J."/>
            <person name="Probst A.J."/>
            <person name="Thomas B.C."/>
            <person name="Singh A."/>
            <person name="Wilkins M.J."/>
            <person name="Karaoz U."/>
            <person name="Brodie E.L."/>
            <person name="Williams K.H."/>
            <person name="Hubbard S.S."/>
            <person name="Banfield J.F."/>
        </authorList>
    </citation>
    <scope>NUCLEOTIDE SEQUENCE [LARGE SCALE GENOMIC DNA]</scope>
</reference>
<dbReference type="Proteomes" id="UP000178109">
    <property type="component" value="Unassembled WGS sequence"/>
</dbReference>
<name>A0A1G2BQ43_9BACT</name>
<dbReference type="STRING" id="1798553.A3H70_03140"/>
<dbReference type="GO" id="GO:0016746">
    <property type="term" value="F:acyltransferase activity"/>
    <property type="evidence" value="ECO:0007669"/>
    <property type="project" value="InterPro"/>
</dbReference>
<accession>A0A1G2BQ43</accession>